<dbReference type="InterPro" id="IPR011032">
    <property type="entry name" value="GroES-like_sf"/>
</dbReference>
<dbReference type="InterPro" id="IPR036291">
    <property type="entry name" value="NAD(P)-bd_dom_sf"/>
</dbReference>
<dbReference type="EMBL" id="JACHJG010000008">
    <property type="protein sequence ID" value="MBB4888062.1"/>
    <property type="molecule type" value="Genomic_DNA"/>
</dbReference>
<protein>
    <submittedName>
        <fullName evidence="4">NADPH:quinone reductase-like Zn-dependent oxidoreductase</fullName>
    </submittedName>
</protein>
<dbReference type="Gene3D" id="3.90.180.10">
    <property type="entry name" value="Medium-chain alcohol dehydrogenases, catalytic domain"/>
    <property type="match status" value="1"/>
</dbReference>
<accession>A0A7W7PFR9</accession>
<organism evidence="4 5">
    <name type="scientific">Streptomyces netropsis</name>
    <name type="common">Streptoverticillium netropsis</name>
    <dbReference type="NCBI Taxonomy" id="55404"/>
    <lineage>
        <taxon>Bacteria</taxon>
        <taxon>Bacillati</taxon>
        <taxon>Actinomycetota</taxon>
        <taxon>Actinomycetes</taxon>
        <taxon>Kitasatosporales</taxon>
        <taxon>Streptomycetaceae</taxon>
        <taxon>Streptomyces</taxon>
    </lineage>
</organism>
<keyword evidence="5" id="KW-1185">Reference proteome</keyword>
<proteinExistence type="predicted"/>
<evidence type="ECO:0000259" key="3">
    <source>
        <dbReference type="SMART" id="SM00829"/>
    </source>
</evidence>
<dbReference type="PANTHER" id="PTHR11695">
    <property type="entry name" value="ALCOHOL DEHYDROGENASE RELATED"/>
    <property type="match status" value="1"/>
</dbReference>
<dbReference type="SUPFAM" id="SSF51735">
    <property type="entry name" value="NAD(P)-binding Rossmann-fold domains"/>
    <property type="match status" value="1"/>
</dbReference>
<dbReference type="Proteomes" id="UP000556436">
    <property type="component" value="Unassembled WGS sequence"/>
</dbReference>
<dbReference type="Gene3D" id="3.40.50.720">
    <property type="entry name" value="NAD(P)-binding Rossmann-like Domain"/>
    <property type="match status" value="1"/>
</dbReference>
<dbReference type="PROSITE" id="PS01162">
    <property type="entry name" value="QOR_ZETA_CRYSTAL"/>
    <property type="match status" value="1"/>
</dbReference>
<dbReference type="GO" id="GO:0016491">
    <property type="term" value="F:oxidoreductase activity"/>
    <property type="evidence" value="ECO:0007669"/>
    <property type="project" value="UniProtKB-KW"/>
</dbReference>
<dbReference type="RefSeq" id="WP_373301833.1">
    <property type="nucleotide sequence ID" value="NZ_BMRW01000008.1"/>
</dbReference>
<dbReference type="InterPro" id="IPR020843">
    <property type="entry name" value="ER"/>
</dbReference>
<dbReference type="SUPFAM" id="SSF50129">
    <property type="entry name" value="GroES-like"/>
    <property type="match status" value="1"/>
</dbReference>
<dbReference type="AlphaFoldDB" id="A0A7W7PFR9"/>
<dbReference type="InterPro" id="IPR013154">
    <property type="entry name" value="ADH-like_N"/>
</dbReference>
<evidence type="ECO:0000256" key="2">
    <source>
        <dbReference type="SAM" id="MobiDB-lite"/>
    </source>
</evidence>
<dbReference type="SMART" id="SM00829">
    <property type="entry name" value="PKS_ER"/>
    <property type="match status" value="1"/>
</dbReference>
<name>A0A7W7PFR9_STRNE</name>
<sequence>MNFLKETNMSQATTPTTMRAVTQDAPGGPEVLKVVETARPVPDRTEILVRVQSAGVNPADWKTRARGRFATGAEPPFILGFDVSGVVEATGPGVTIFKPGDEVFGMPRFPHPAGAYAEYVTAPARHFAHGPKALDHTQAAALPLAALTAWQALVDTADIQPGQRVLIHAAAGGVGHLAVQIAKARGAHVIGTARRAKHAFLRTLGADELVDYTEVDFAEAVRDVDVVLDTIGGSYWERSLRTLRRGGSLISILPLDETFPAEQADAAGVHAVFMLVEPDQAGLRQIAALVDGGRLRVAVDAVFPLENAAEAHALGEAGRTTGKIVLSVRGPGGPAFGPGSPMRGR</sequence>
<feature type="domain" description="Enoyl reductase (ER)" evidence="3">
    <location>
        <begin position="27"/>
        <end position="326"/>
    </location>
</feature>
<dbReference type="GO" id="GO:0008270">
    <property type="term" value="F:zinc ion binding"/>
    <property type="evidence" value="ECO:0007669"/>
    <property type="project" value="InterPro"/>
</dbReference>
<dbReference type="Pfam" id="PF08240">
    <property type="entry name" value="ADH_N"/>
    <property type="match status" value="1"/>
</dbReference>
<dbReference type="Pfam" id="PF13602">
    <property type="entry name" value="ADH_zinc_N_2"/>
    <property type="match status" value="1"/>
</dbReference>
<dbReference type="PANTHER" id="PTHR11695:SF294">
    <property type="entry name" value="RETICULON-4-INTERACTING PROTEIN 1, MITOCHONDRIAL"/>
    <property type="match status" value="1"/>
</dbReference>
<reference evidence="4 5" key="1">
    <citation type="submission" date="2020-08" db="EMBL/GenBank/DDBJ databases">
        <title>Genomic Encyclopedia of Type Strains, Phase III (KMG-III): the genomes of soil and plant-associated and newly described type strains.</title>
        <authorList>
            <person name="Whitman W."/>
        </authorList>
    </citation>
    <scope>NUCLEOTIDE SEQUENCE [LARGE SCALE GENOMIC DNA]</scope>
    <source>
        <strain evidence="4 5">CECT 3265</strain>
    </source>
</reference>
<gene>
    <name evidence="4" type="ORF">FHS38_004130</name>
</gene>
<keyword evidence="1" id="KW-0560">Oxidoreductase</keyword>
<comment type="caution">
    <text evidence="4">The sequence shown here is derived from an EMBL/GenBank/DDBJ whole genome shotgun (WGS) entry which is preliminary data.</text>
</comment>
<feature type="compositionally biased region" description="Polar residues" evidence="2">
    <location>
        <begin position="1"/>
        <end position="20"/>
    </location>
</feature>
<dbReference type="InterPro" id="IPR002364">
    <property type="entry name" value="Quin_OxRdtase/zeta-crystal_CS"/>
</dbReference>
<dbReference type="CDD" id="cd05289">
    <property type="entry name" value="MDR_like_2"/>
    <property type="match status" value="1"/>
</dbReference>
<evidence type="ECO:0000256" key="1">
    <source>
        <dbReference type="ARBA" id="ARBA00023002"/>
    </source>
</evidence>
<feature type="region of interest" description="Disordered" evidence="2">
    <location>
        <begin position="1"/>
        <end position="25"/>
    </location>
</feature>
<evidence type="ECO:0000313" key="5">
    <source>
        <dbReference type="Proteomes" id="UP000556436"/>
    </source>
</evidence>
<dbReference type="InterPro" id="IPR050700">
    <property type="entry name" value="YIM1/Zinc_Alcohol_DH_Fams"/>
</dbReference>
<evidence type="ECO:0000313" key="4">
    <source>
        <dbReference type="EMBL" id="MBB4888062.1"/>
    </source>
</evidence>